<organism evidence="3 4">
    <name type="scientific">Sphaerobolus stellatus (strain SS14)</name>
    <dbReference type="NCBI Taxonomy" id="990650"/>
    <lineage>
        <taxon>Eukaryota</taxon>
        <taxon>Fungi</taxon>
        <taxon>Dikarya</taxon>
        <taxon>Basidiomycota</taxon>
        <taxon>Agaricomycotina</taxon>
        <taxon>Agaricomycetes</taxon>
        <taxon>Phallomycetidae</taxon>
        <taxon>Geastrales</taxon>
        <taxon>Sphaerobolaceae</taxon>
        <taxon>Sphaerobolus</taxon>
    </lineage>
</organism>
<feature type="compositionally biased region" description="Basic residues" evidence="2">
    <location>
        <begin position="35"/>
        <end position="44"/>
    </location>
</feature>
<keyword evidence="1" id="KW-0175">Coiled coil</keyword>
<dbReference type="EMBL" id="KN837282">
    <property type="protein sequence ID" value="KIJ29465.1"/>
    <property type="molecule type" value="Genomic_DNA"/>
</dbReference>
<feature type="compositionally biased region" description="Polar residues" evidence="2">
    <location>
        <begin position="271"/>
        <end position="280"/>
    </location>
</feature>
<name>A0A0C9UWG0_SPHS4</name>
<feature type="compositionally biased region" description="Acidic residues" evidence="2">
    <location>
        <begin position="239"/>
        <end position="249"/>
    </location>
</feature>
<gene>
    <name evidence="3" type="ORF">M422DRAFT_269123</name>
</gene>
<evidence type="ECO:0000313" key="4">
    <source>
        <dbReference type="Proteomes" id="UP000054279"/>
    </source>
</evidence>
<reference evidence="3 4" key="1">
    <citation type="submission" date="2014-06" db="EMBL/GenBank/DDBJ databases">
        <title>Evolutionary Origins and Diversification of the Mycorrhizal Mutualists.</title>
        <authorList>
            <consortium name="DOE Joint Genome Institute"/>
            <consortium name="Mycorrhizal Genomics Consortium"/>
            <person name="Kohler A."/>
            <person name="Kuo A."/>
            <person name="Nagy L.G."/>
            <person name="Floudas D."/>
            <person name="Copeland A."/>
            <person name="Barry K.W."/>
            <person name="Cichocki N."/>
            <person name="Veneault-Fourrey C."/>
            <person name="LaButti K."/>
            <person name="Lindquist E.A."/>
            <person name="Lipzen A."/>
            <person name="Lundell T."/>
            <person name="Morin E."/>
            <person name="Murat C."/>
            <person name="Riley R."/>
            <person name="Ohm R."/>
            <person name="Sun H."/>
            <person name="Tunlid A."/>
            <person name="Henrissat B."/>
            <person name="Grigoriev I.V."/>
            <person name="Hibbett D.S."/>
            <person name="Martin F."/>
        </authorList>
    </citation>
    <scope>NUCLEOTIDE SEQUENCE [LARGE SCALE GENOMIC DNA]</scope>
    <source>
        <strain evidence="3 4">SS14</strain>
    </source>
</reference>
<evidence type="ECO:0000256" key="1">
    <source>
        <dbReference type="SAM" id="Coils"/>
    </source>
</evidence>
<sequence>MAASPRKSPRKKRTTKQQSKVHTSPIKQVQTQVKTKAKQQGGKKKQGDATSTTKGSKQGVKTREVTVPQVVFYHHYTDALLTLIEDNEQYKLAFGFEKGTSVSVTSGGKKPIDICRTLAQKVLLVDKETTWASKTPVELGEAVKNRVYNLRGLYNKNRALLSETGQGLLDEGREDEIAEGAPLRNVWDKIKRDFLWYMRMHALMGTGPVADRSAVGNSGTGLDLGVLGVRSGGGKASDEGMDESDEDAVNDPGSETWDIEKDSPMKDASGETLQPLANSSDDGEAESHGGSPGLDDDGVASPTPSPVKKKTIAAAPAPQSANVASGTSTPSAAPVKRPKGLFGELEAQIIAQHQANLEINKSNNQARIEVEKVRQHGKLKVQRMRLEAAKEEREAKMAHERELMQMQLEFQQRVGSPQSQHAHVSSPLTFPSGMSTGASSGNLGFDFSTYGSDSGAGSLSFDFTAASFDN</sequence>
<protein>
    <submittedName>
        <fullName evidence="3">Unplaced genomic scaffold SPHSTscaffold_207, whole genome shotgun sequence</fullName>
    </submittedName>
</protein>
<feature type="region of interest" description="Disordered" evidence="2">
    <location>
        <begin position="1"/>
        <end position="61"/>
    </location>
</feature>
<proteinExistence type="predicted"/>
<feature type="compositionally biased region" description="Low complexity" evidence="2">
    <location>
        <begin position="313"/>
        <end position="325"/>
    </location>
</feature>
<keyword evidence="4" id="KW-1185">Reference proteome</keyword>
<dbReference type="AlphaFoldDB" id="A0A0C9UWG0"/>
<dbReference type="HOGENOM" id="CLU_581614_0_0_1"/>
<evidence type="ECO:0000313" key="3">
    <source>
        <dbReference type="EMBL" id="KIJ29465.1"/>
    </source>
</evidence>
<evidence type="ECO:0000256" key="2">
    <source>
        <dbReference type="SAM" id="MobiDB-lite"/>
    </source>
</evidence>
<dbReference type="Proteomes" id="UP000054279">
    <property type="component" value="Unassembled WGS sequence"/>
</dbReference>
<dbReference type="OrthoDB" id="3269005at2759"/>
<feature type="region of interest" description="Disordered" evidence="2">
    <location>
        <begin position="220"/>
        <end position="339"/>
    </location>
</feature>
<feature type="coiled-coil region" evidence="1">
    <location>
        <begin position="381"/>
        <end position="409"/>
    </location>
</feature>
<accession>A0A0C9UWG0</accession>
<feature type="compositionally biased region" description="Basic and acidic residues" evidence="2">
    <location>
        <begin position="258"/>
        <end position="269"/>
    </location>
</feature>